<dbReference type="SUPFAM" id="SSF53474">
    <property type="entry name" value="alpha/beta-Hydrolases"/>
    <property type="match status" value="1"/>
</dbReference>
<evidence type="ECO:0000313" key="2">
    <source>
        <dbReference type="Proteomes" id="UP000677054"/>
    </source>
</evidence>
<dbReference type="EMBL" id="LR922926">
    <property type="protein sequence ID" value="CAD7255337.1"/>
    <property type="molecule type" value="Genomic_DNA"/>
</dbReference>
<evidence type="ECO:0000313" key="1">
    <source>
        <dbReference type="EMBL" id="CAD7255337.1"/>
    </source>
</evidence>
<proteinExistence type="predicted"/>
<organism evidence="1">
    <name type="scientific">Darwinula stevensoni</name>
    <dbReference type="NCBI Taxonomy" id="69355"/>
    <lineage>
        <taxon>Eukaryota</taxon>
        <taxon>Metazoa</taxon>
        <taxon>Ecdysozoa</taxon>
        <taxon>Arthropoda</taxon>
        <taxon>Crustacea</taxon>
        <taxon>Oligostraca</taxon>
        <taxon>Ostracoda</taxon>
        <taxon>Podocopa</taxon>
        <taxon>Podocopida</taxon>
        <taxon>Darwinulocopina</taxon>
        <taxon>Darwinuloidea</taxon>
        <taxon>Darwinulidae</taxon>
        <taxon>Darwinula</taxon>
    </lineage>
</organism>
<dbReference type="Proteomes" id="UP000677054">
    <property type="component" value="Unassembled WGS sequence"/>
</dbReference>
<keyword evidence="2" id="KW-1185">Reference proteome</keyword>
<dbReference type="EMBL" id="CAJPEV010023408">
    <property type="protein sequence ID" value="CAG0908369.1"/>
    <property type="molecule type" value="Genomic_DNA"/>
</dbReference>
<reference evidence="1" key="1">
    <citation type="submission" date="2020-11" db="EMBL/GenBank/DDBJ databases">
        <authorList>
            <person name="Tran Van P."/>
        </authorList>
    </citation>
    <scope>NUCLEOTIDE SEQUENCE</scope>
</reference>
<feature type="non-terminal residue" evidence="1">
    <location>
        <position position="1"/>
    </location>
</feature>
<accession>A0A7R9FUJ6</accession>
<dbReference type="OrthoDB" id="6020543at2759"/>
<dbReference type="InterPro" id="IPR029058">
    <property type="entry name" value="AB_hydrolase_fold"/>
</dbReference>
<gene>
    <name evidence="1" type="ORF">DSTB1V02_LOCUS15082</name>
</gene>
<sequence length="73" mass="8123">VGDLYARESGFNEVGELNDVIVLYPQVAFSLVNPINPLGCWDIYGYTGPDYAWKEGVQIQAIERMIDRIVSGS</sequence>
<name>A0A7R9FUJ6_9CRUS</name>
<protein>
    <submittedName>
        <fullName evidence="1">Uncharacterized protein</fullName>
    </submittedName>
</protein>
<dbReference type="AlphaFoldDB" id="A0A7R9FUJ6"/>